<evidence type="ECO:0000313" key="2">
    <source>
        <dbReference type="EMBL" id="RZH99856.1"/>
    </source>
</evidence>
<dbReference type="Proteomes" id="UP000595942">
    <property type="component" value="Chromosome"/>
</dbReference>
<dbReference type="NCBIfam" id="NF040982">
    <property type="entry name" value="ComGD"/>
    <property type="match status" value="1"/>
</dbReference>
<organism evidence="2 3">
    <name type="scientific">Staphylococcus condimenti</name>
    <dbReference type="NCBI Taxonomy" id="70255"/>
    <lineage>
        <taxon>Bacteria</taxon>
        <taxon>Bacillati</taxon>
        <taxon>Bacillota</taxon>
        <taxon>Bacilli</taxon>
        <taxon>Bacillales</taxon>
        <taxon>Staphylococcaceae</taxon>
        <taxon>Staphylococcus</taxon>
    </lineage>
</organism>
<dbReference type="KEGG" id="scv:A4G25_01650"/>
<dbReference type="GO" id="GO:0030420">
    <property type="term" value="P:establishment of competence for transformation"/>
    <property type="evidence" value="ECO:0007669"/>
    <property type="project" value="InterPro"/>
</dbReference>
<keyword evidence="4" id="KW-1185">Reference proteome</keyword>
<evidence type="ECO:0000313" key="3">
    <source>
        <dbReference type="Proteomes" id="UP000293854"/>
    </source>
</evidence>
<dbReference type="EMBL" id="CP068073">
    <property type="protein sequence ID" value="QQS84009.1"/>
    <property type="molecule type" value="Genomic_DNA"/>
</dbReference>
<reference evidence="1 4" key="2">
    <citation type="submission" date="2021-01" db="EMBL/GenBank/DDBJ databases">
        <title>FDA dAtabase for Regulatory Grade micrObial Sequences (FDA-ARGOS): Supporting development and validation of Infectious Disease Dx tests.</title>
        <authorList>
            <person name="Sproer C."/>
            <person name="Gronow S."/>
            <person name="Severitt S."/>
            <person name="Schroder I."/>
            <person name="Tallon L."/>
            <person name="Sadzewicz L."/>
            <person name="Zhao X."/>
            <person name="Boylan J."/>
            <person name="Ott S."/>
            <person name="Bowen H."/>
            <person name="Vavikolanu K."/>
            <person name="Mehta A."/>
            <person name="Aluvathingal J."/>
            <person name="Nadendla S."/>
            <person name="Lowell S."/>
            <person name="Myers T."/>
            <person name="Yan Y."/>
            <person name="Sichtig H."/>
        </authorList>
    </citation>
    <scope>NUCLEOTIDE SEQUENCE [LARGE SCALE GENOMIC DNA]</scope>
    <source>
        <strain evidence="1 4">FDAARGOS_1148</strain>
    </source>
</reference>
<evidence type="ECO:0000313" key="1">
    <source>
        <dbReference type="EMBL" id="QQS84009.1"/>
    </source>
</evidence>
<dbReference type="RefSeq" id="WP_052766732.1">
    <property type="nucleotide sequence ID" value="NZ_PPQY01000090.1"/>
</dbReference>
<dbReference type="PIRSF" id="PIRSF021292">
    <property type="entry name" value="Competence_ComGD"/>
    <property type="match status" value="1"/>
</dbReference>
<protein>
    <submittedName>
        <fullName evidence="2">Prepilin-type cleavage/methylation domain-containing protein</fullName>
    </submittedName>
</protein>
<sequence length="150" mass="17179">MKLQLARKYSGFTMLETLLVLSLVSLFTLLSVSALNGSQYINIQSESKAKHLASQIIYLKSKAIKDQNSITLLFNRGSNEVKVVEDRKNLAFIRLENGIIKDNHNMNIVTINKNGQLNRFGSIYIKFDQTLFRFIFHIEKGSLRIEKQKA</sequence>
<dbReference type="EMBL" id="RQTE01000397">
    <property type="protein sequence ID" value="RZH99856.1"/>
    <property type="molecule type" value="Genomic_DNA"/>
</dbReference>
<dbReference type="InterPro" id="IPR016785">
    <property type="entry name" value="ComGD"/>
</dbReference>
<accession>A0A143PE24</accession>
<reference evidence="2 3" key="1">
    <citation type="submission" date="2018-11" db="EMBL/GenBank/DDBJ databases">
        <title>Genomic profiling of Staphylococcus species from a Poultry farm system in KwaZulu-Natal, South Africa.</title>
        <authorList>
            <person name="Amoako D.G."/>
            <person name="Somboro A.M."/>
            <person name="Abia A.L.K."/>
            <person name="Bester L.A."/>
            <person name="Essack S.Y."/>
        </authorList>
    </citation>
    <scope>NUCLEOTIDE SEQUENCE [LARGE SCALE GENOMIC DNA]</scope>
    <source>
        <strain evidence="2 3">SA11</strain>
    </source>
</reference>
<evidence type="ECO:0000313" key="4">
    <source>
        <dbReference type="Proteomes" id="UP000595942"/>
    </source>
</evidence>
<dbReference type="OrthoDB" id="2412425at2"/>
<name>A0A143PE24_9STAP</name>
<dbReference type="Proteomes" id="UP000293854">
    <property type="component" value="Unassembled WGS sequence"/>
</dbReference>
<gene>
    <name evidence="2" type="ORF">EIG99_13155</name>
    <name evidence="1" type="ORF">I6J05_04065</name>
</gene>
<proteinExistence type="predicted"/>
<dbReference type="AlphaFoldDB" id="A0A143PE24"/>